<dbReference type="InterPro" id="IPR038213">
    <property type="entry name" value="IFI6/IFI27-like_sf"/>
</dbReference>
<dbReference type="GO" id="GO:0016020">
    <property type="term" value="C:membrane"/>
    <property type="evidence" value="ECO:0007669"/>
    <property type="project" value="UniProtKB-SubCell"/>
</dbReference>
<accession>A0A6A6AH32</accession>
<dbReference type="InterPro" id="IPR009311">
    <property type="entry name" value="IFI6/IFI27-like"/>
</dbReference>
<dbReference type="OrthoDB" id="440424at2759"/>
<keyword evidence="4" id="KW-1133">Transmembrane helix</keyword>
<dbReference type="AlphaFoldDB" id="A0A6A6AH32"/>
<dbReference type="RefSeq" id="XP_033525497.1">
    <property type="nucleotide sequence ID" value="XM_033665736.1"/>
</dbReference>
<dbReference type="EMBL" id="ML977503">
    <property type="protein sequence ID" value="KAF2131110.1"/>
    <property type="molecule type" value="Genomic_DNA"/>
</dbReference>
<gene>
    <name evidence="6" type="ORF">P153DRAFT_337363</name>
</gene>
<evidence type="ECO:0000313" key="6">
    <source>
        <dbReference type="EMBL" id="KAF2131110.1"/>
    </source>
</evidence>
<evidence type="ECO:0000256" key="5">
    <source>
        <dbReference type="ARBA" id="ARBA00023136"/>
    </source>
</evidence>
<evidence type="ECO:0000313" key="7">
    <source>
        <dbReference type="Proteomes" id="UP000799771"/>
    </source>
</evidence>
<keyword evidence="5" id="KW-0472">Membrane</keyword>
<evidence type="ECO:0000256" key="3">
    <source>
        <dbReference type="ARBA" id="ARBA00022692"/>
    </source>
</evidence>
<comment type="subcellular location">
    <subcellularLocation>
        <location evidence="1">Membrane</location>
        <topology evidence="1">Multi-pass membrane protein</topology>
    </subcellularLocation>
</comment>
<keyword evidence="7" id="KW-1185">Reference proteome</keyword>
<evidence type="ECO:0000256" key="4">
    <source>
        <dbReference type="ARBA" id="ARBA00022989"/>
    </source>
</evidence>
<reference evidence="6" key="1">
    <citation type="journal article" date="2020" name="Stud. Mycol.">
        <title>101 Dothideomycetes genomes: a test case for predicting lifestyles and emergence of pathogens.</title>
        <authorList>
            <person name="Haridas S."/>
            <person name="Albert R."/>
            <person name="Binder M."/>
            <person name="Bloem J."/>
            <person name="Labutti K."/>
            <person name="Salamov A."/>
            <person name="Andreopoulos B."/>
            <person name="Baker S."/>
            <person name="Barry K."/>
            <person name="Bills G."/>
            <person name="Bluhm B."/>
            <person name="Cannon C."/>
            <person name="Castanera R."/>
            <person name="Culley D."/>
            <person name="Daum C."/>
            <person name="Ezra D."/>
            <person name="Gonzalez J."/>
            <person name="Henrissat B."/>
            <person name="Kuo A."/>
            <person name="Liang C."/>
            <person name="Lipzen A."/>
            <person name="Lutzoni F."/>
            <person name="Magnuson J."/>
            <person name="Mondo S."/>
            <person name="Nolan M."/>
            <person name="Ohm R."/>
            <person name="Pangilinan J."/>
            <person name="Park H.-J."/>
            <person name="Ramirez L."/>
            <person name="Alfaro M."/>
            <person name="Sun H."/>
            <person name="Tritt A."/>
            <person name="Yoshinaga Y."/>
            <person name="Zwiers L.-H."/>
            <person name="Turgeon B."/>
            <person name="Goodwin S."/>
            <person name="Spatafora J."/>
            <person name="Crous P."/>
            <person name="Grigoriev I."/>
        </authorList>
    </citation>
    <scope>NUCLEOTIDE SEQUENCE</scope>
    <source>
        <strain evidence="6">CBS 119687</strain>
    </source>
</reference>
<sequence length="186" mass="20112">MAALIQALIACLTGNEPTDDTYPDEKLALLSTSSSRTASQIADDVIDAILGANKAGPALHAELDSIVGCYGWKQNLAEWVLQKLSLALEKAHDNLGPAVRDAYHRAWDVARSIDGFVIEHPVFCTVLALGVLVVIAPWIIEALGFAAEGPVEGTRSFAAWWQSTYSGVVPKGSLFSYFQRLGMTWH</sequence>
<protein>
    <submittedName>
        <fullName evidence="6">Uncharacterized protein</fullName>
    </submittedName>
</protein>
<dbReference type="Gene3D" id="6.10.110.10">
    <property type="match status" value="1"/>
</dbReference>
<dbReference type="Proteomes" id="UP000799771">
    <property type="component" value="Unassembled WGS sequence"/>
</dbReference>
<organism evidence="6 7">
    <name type="scientific">Dothidotthia symphoricarpi CBS 119687</name>
    <dbReference type="NCBI Taxonomy" id="1392245"/>
    <lineage>
        <taxon>Eukaryota</taxon>
        <taxon>Fungi</taxon>
        <taxon>Dikarya</taxon>
        <taxon>Ascomycota</taxon>
        <taxon>Pezizomycotina</taxon>
        <taxon>Dothideomycetes</taxon>
        <taxon>Pleosporomycetidae</taxon>
        <taxon>Pleosporales</taxon>
        <taxon>Dothidotthiaceae</taxon>
        <taxon>Dothidotthia</taxon>
    </lineage>
</organism>
<evidence type="ECO:0000256" key="1">
    <source>
        <dbReference type="ARBA" id="ARBA00004141"/>
    </source>
</evidence>
<proteinExistence type="inferred from homology"/>
<name>A0A6A6AH32_9PLEO</name>
<evidence type="ECO:0000256" key="2">
    <source>
        <dbReference type="ARBA" id="ARBA00007262"/>
    </source>
</evidence>
<comment type="similarity">
    <text evidence="2">Belongs to the IFI6/IFI27 family.</text>
</comment>
<dbReference type="GeneID" id="54406168"/>
<keyword evidence="3" id="KW-0812">Transmembrane</keyword>
<dbReference type="Pfam" id="PF06140">
    <property type="entry name" value="Ifi-6-16"/>
    <property type="match status" value="1"/>
</dbReference>